<evidence type="ECO:0000313" key="3">
    <source>
        <dbReference type="EMBL" id="KAK2954726.1"/>
    </source>
</evidence>
<name>A0ABQ9XTD4_9EUKA</name>
<dbReference type="EMBL" id="JARBJD010000075">
    <property type="protein sequence ID" value="KAK2954726.1"/>
    <property type="molecule type" value="Genomic_DNA"/>
</dbReference>
<dbReference type="Proteomes" id="UP001281761">
    <property type="component" value="Unassembled WGS sequence"/>
</dbReference>
<keyword evidence="1" id="KW-0472">Membrane</keyword>
<feature type="chain" id="PRO_5047209768" description="Transmembrane protein" evidence="2">
    <location>
        <begin position="16"/>
        <end position="198"/>
    </location>
</feature>
<gene>
    <name evidence="3" type="ORF">BLNAU_10382</name>
</gene>
<keyword evidence="4" id="KW-1185">Reference proteome</keyword>
<protein>
    <recommendedName>
        <fullName evidence="5">Transmembrane protein</fullName>
    </recommendedName>
</protein>
<evidence type="ECO:0000256" key="2">
    <source>
        <dbReference type="SAM" id="SignalP"/>
    </source>
</evidence>
<keyword evidence="1" id="KW-1133">Transmembrane helix</keyword>
<keyword evidence="1" id="KW-0812">Transmembrane</keyword>
<organism evidence="3 4">
    <name type="scientific">Blattamonas nauphoetae</name>
    <dbReference type="NCBI Taxonomy" id="2049346"/>
    <lineage>
        <taxon>Eukaryota</taxon>
        <taxon>Metamonada</taxon>
        <taxon>Preaxostyla</taxon>
        <taxon>Oxymonadida</taxon>
        <taxon>Blattamonas</taxon>
    </lineage>
</organism>
<evidence type="ECO:0000256" key="1">
    <source>
        <dbReference type="SAM" id="Phobius"/>
    </source>
</evidence>
<reference evidence="3 4" key="1">
    <citation type="journal article" date="2022" name="bioRxiv">
        <title>Genomics of Preaxostyla Flagellates Illuminates Evolutionary Transitions and the Path Towards Mitochondrial Loss.</title>
        <authorList>
            <person name="Novak L.V.F."/>
            <person name="Treitli S.C."/>
            <person name="Pyrih J."/>
            <person name="Halakuc P."/>
            <person name="Pipaliya S.V."/>
            <person name="Vacek V."/>
            <person name="Brzon O."/>
            <person name="Soukal P."/>
            <person name="Eme L."/>
            <person name="Dacks J.B."/>
            <person name="Karnkowska A."/>
            <person name="Elias M."/>
            <person name="Hampl V."/>
        </authorList>
    </citation>
    <scope>NUCLEOTIDE SEQUENCE [LARGE SCALE GENOMIC DNA]</scope>
    <source>
        <strain evidence="3">NAU3</strain>
        <tissue evidence="3">Gut</tissue>
    </source>
</reference>
<accession>A0ABQ9XTD4</accession>
<proteinExistence type="predicted"/>
<comment type="caution">
    <text evidence="3">The sequence shown here is derived from an EMBL/GenBank/DDBJ whole genome shotgun (WGS) entry which is preliminary data.</text>
</comment>
<evidence type="ECO:0000313" key="4">
    <source>
        <dbReference type="Proteomes" id="UP001281761"/>
    </source>
</evidence>
<feature type="transmembrane region" description="Helical" evidence="1">
    <location>
        <begin position="176"/>
        <end position="197"/>
    </location>
</feature>
<feature type="signal peptide" evidence="2">
    <location>
        <begin position="1"/>
        <end position="15"/>
    </location>
</feature>
<sequence>MRICLVLWFFAFASTRKHKTKRVQSNSATNAEDFQCRTNDDRMESYFDTKIFLIEHEKYTIFYHPCDEFLVGPDSNFLREDHETNLSFTYTEIPYSDTHAIEDCLQRFNLTSADIDEPNSFNLACFTDNGVQAVDHLYGVRFICNKQTESTINTVTKGANYLINWESGAFCREKKYQAWGIVYVVVVVVALVLVCMVE</sequence>
<evidence type="ECO:0008006" key="5">
    <source>
        <dbReference type="Google" id="ProtNLM"/>
    </source>
</evidence>
<keyword evidence="2" id="KW-0732">Signal</keyword>